<evidence type="ECO:0000313" key="2">
    <source>
        <dbReference type="EMBL" id="RTQ48175.1"/>
    </source>
</evidence>
<dbReference type="RefSeq" id="WP_126694416.1">
    <property type="nucleotide sequence ID" value="NZ_RXOF01000010.1"/>
</dbReference>
<accession>A0A3S0K3V5</accession>
<evidence type="ECO:0000256" key="1">
    <source>
        <dbReference type="SAM" id="SignalP"/>
    </source>
</evidence>
<organism evidence="2 3">
    <name type="scientific">Hymenobacter gummosus</name>
    <dbReference type="NCBI Taxonomy" id="1776032"/>
    <lineage>
        <taxon>Bacteria</taxon>
        <taxon>Pseudomonadati</taxon>
        <taxon>Bacteroidota</taxon>
        <taxon>Cytophagia</taxon>
        <taxon>Cytophagales</taxon>
        <taxon>Hymenobacteraceae</taxon>
        <taxon>Hymenobacter</taxon>
    </lineage>
</organism>
<dbReference type="PROSITE" id="PS51257">
    <property type="entry name" value="PROKAR_LIPOPROTEIN"/>
    <property type="match status" value="1"/>
</dbReference>
<feature type="chain" id="PRO_5018787173" evidence="1">
    <location>
        <begin position="25"/>
        <end position="116"/>
    </location>
</feature>
<dbReference type="AlphaFoldDB" id="A0A3S0K3V5"/>
<reference evidence="2 3" key="1">
    <citation type="submission" date="2018-12" db="EMBL/GenBank/DDBJ databases">
        <title>Hymenobacter gummosus sp. nov., isolated from a spring.</title>
        <authorList>
            <person name="Nie L."/>
        </authorList>
    </citation>
    <scope>NUCLEOTIDE SEQUENCE [LARGE SCALE GENOMIC DNA]</scope>
    <source>
        <strain evidence="2 3">KCTC 52166</strain>
    </source>
</reference>
<keyword evidence="3" id="KW-1185">Reference proteome</keyword>
<dbReference type="OrthoDB" id="1123393at2"/>
<evidence type="ECO:0000313" key="3">
    <source>
        <dbReference type="Proteomes" id="UP000282184"/>
    </source>
</evidence>
<feature type="signal peptide" evidence="1">
    <location>
        <begin position="1"/>
        <end position="24"/>
    </location>
</feature>
<protein>
    <submittedName>
        <fullName evidence="2">Uncharacterized protein</fullName>
    </submittedName>
</protein>
<dbReference type="EMBL" id="RXOF01000010">
    <property type="protein sequence ID" value="RTQ48175.1"/>
    <property type="molecule type" value="Genomic_DNA"/>
</dbReference>
<keyword evidence="1" id="KW-0732">Signal</keyword>
<proteinExistence type="predicted"/>
<dbReference type="Proteomes" id="UP000282184">
    <property type="component" value="Unassembled WGS sequence"/>
</dbReference>
<name>A0A3S0K3V5_9BACT</name>
<comment type="caution">
    <text evidence="2">The sequence shown here is derived from an EMBL/GenBank/DDBJ whole genome shotgun (WGS) entry which is preliminary data.</text>
</comment>
<sequence>MRRLHLLLPATLLLTLAFSCQDSANDPAPGCNTPATIRDLTGLDGCGFVLVLDNGQRLEPHGSVWQGYAKHDGERVTINYVTDEIPSICMVGEGVKLECIQQQVGRCGTPAPGKGN</sequence>
<gene>
    <name evidence="2" type="ORF">EJV47_17240</name>
</gene>